<keyword evidence="3" id="KW-1185">Reference proteome</keyword>
<organism evidence="2 3">
    <name type="scientific">Leifsonia xyli subsp. cynodontis DSM 46306</name>
    <dbReference type="NCBI Taxonomy" id="1389489"/>
    <lineage>
        <taxon>Bacteria</taxon>
        <taxon>Bacillati</taxon>
        <taxon>Actinomycetota</taxon>
        <taxon>Actinomycetes</taxon>
        <taxon>Micrococcales</taxon>
        <taxon>Microbacteriaceae</taxon>
        <taxon>Leifsonia</taxon>
    </lineage>
</organism>
<accession>U3P7E4</accession>
<gene>
    <name evidence="2" type="ORF">O159_17130</name>
</gene>
<reference evidence="2 3" key="1">
    <citation type="journal article" date="2013" name="Genome Announc.">
        <title>Complete Genome Sequence of Leifsonia xyli subsp. cynodontis Strain DSM46306, a Gram-Positive Bacterial Pathogen of Grasses.</title>
        <authorList>
            <person name="Monteiro-Vitorello C.B."/>
            <person name="Zerillo M.M."/>
            <person name="Van Sluys M.A."/>
            <person name="Camargo L.E."/>
            <person name="Kitajima J.P."/>
        </authorList>
    </citation>
    <scope>NUCLEOTIDE SEQUENCE [LARGE SCALE GENOMIC DNA]</scope>
    <source>
        <strain evidence="2 3">DSM 46306</strain>
    </source>
</reference>
<dbReference type="Proteomes" id="UP000016743">
    <property type="component" value="Chromosome"/>
</dbReference>
<feature type="transmembrane region" description="Helical" evidence="1">
    <location>
        <begin position="20"/>
        <end position="39"/>
    </location>
</feature>
<evidence type="ECO:0000256" key="1">
    <source>
        <dbReference type="SAM" id="Phobius"/>
    </source>
</evidence>
<evidence type="ECO:0000313" key="3">
    <source>
        <dbReference type="Proteomes" id="UP000016743"/>
    </source>
</evidence>
<dbReference type="KEGG" id="lxy:O159_17130"/>
<evidence type="ECO:0008006" key="4">
    <source>
        <dbReference type="Google" id="ProtNLM"/>
    </source>
</evidence>
<dbReference type="EMBL" id="CP006734">
    <property type="protein sequence ID" value="AGW41756.1"/>
    <property type="molecule type" value="Genomic_DNA"/>
</dbReference>
<dbReference type="AlphaFoldDB" id="U3P7E4"/>
<keyword evidence="1" id="KW-1133">Transmembrane helix</keyword>
<sequence length="79" mass="9009">MRFRDAFRSDVRRAINATPVRRLVSFGSMGILVILAIAFGAVAPWWVWPLMLLIEGIVFLVLGNHWADKDALEKAQREE</sequence>
<keyword evidence="1" id="KW-0472">Membrane</keyword>
<protein>
    <recommendedName>
        <fullName evidence="4">Integral membrane protein</fullName>
    </recommendedName>
</protein>
<dbReference type="HOGENOM" id="CLU_2601716_0_0_11"/>
<evidence type="ECO:0000313" key="2">
    <source>
        <dbReference type="EMBL" id="AGW41756.1"/>
    </source>
</evidence>
<name>U3P7E4_LEIXC</name>
<feature type="transmembrane region" description="Helical" evidence="1">
    <location>
        <begin position="45"/>
        <end position="67"/>
    </location>
</feature>
<dbReference type="STRING" id="1389489.O159_17130"/>
<keyword evidence="1" id="KW-0812">Transmembrane</keyword>
<proteinExistence type="predicted"/>